<dbReference type="InterPro" id="IPR001005">
    <property type="entry name" value="SANT/Myb"/>
</dbReference>
<name>A0A6G1IT44_9PLEO</name>
<feature type="region of interest" description="Disordered" evidence="1">
    <location>
        <begin position="278"/>
        <end position="550"/>
    </location>
</feature>
<dbReference type="InterPro" id="IPR009057">
    <property type="entry name" value="Homeodomain-like_sf"/>
</dbReference>
<dbReference type="SMART" id="SM00717">
    <property type="entry name" value="SANT"/>
    <property type="match status" value="1"/>
</dbReference>
<dbReference type="OrthoDB" id="3562657at2759"/>
<dbReference type="PROSITE" id="PS50090">
    <property type="entry name" value="MYB_LIKE"/>
    <property type="match status" value="1"/>
</dbReference>
<reference evidence="3" key="1">
    <citation type="journal article" date="2020" name="Stud. Mycol.">
        <title>101 Dothideomycetes genomes: a test case for predicting lifestyles and emergence of pathogens.</title>
        <authorList>
            <person name="Haridas S."/>
            <person name="Albert R."/>
            <person name="Binder M."/>
            <person name="Bloem J."/>
            <person name="Labutti K."/>
            <person name="Salamov A."/>
            <person name="Andreopoulos B."/>
            <person name="Baker S."/>
            <person name="Barry K."/>
            <person name="Bills G."/>
            <person name="Bluhm B."/>
            <person name="Cannon C."/>
            <person name="Castanera R."/>
            <person name="Culley D."/>
            <person name="Daum C."/>
            <person name="Ezra D."/>
            <person name="Gonzalez J."/>
            <person name="Henrissat B."/>
            <person name="Kuo A."/>
            <person name="Liang C."/>
            <person name="Lipzen A."/>
            <person name="Lutzoni F."/>
            <person name="Magnuson J."/>
            <person name="Mondo S."/>
            <person name="Nolan M."/>
            <person name="Ohm R."/>
            <person name="Pangilinan J."/>
            <person name="Park H.-J."/>
            <person name="Ramirez L."/>
            <person name="Alfaro M."/>
            <person name="Sun H."/>
            <person name="Tritt A."/>
            <person name="Yoshinaga Y."/>
            <person name="Zwiers L.-H."/>
            <person name="Turgeon B."/>
            <person name="Goodwin S."/>
            <person name="Spatafora J."/>
            <person name="Crous P."/>
            <person name="Grigoriev I."/>
        </authorList>
    </citation>
    <scope>NUCLEOTIDE SEQUENCE</scope>
    <source>
        <strain evidence="3">CBS 122367</strain>
    </source>
</reference>
<organism evidence="3 4">
    <name type="scientific">Lentithecium fluviatile CBS 122367</name>
    <dbReference type="NCBI Taxonomy" id="1168545"/>
    <lineage>
        <taxon>Eukaryota</taxon>
        <taxon>Fungi</taxon>
        <taxon>Dikarya</taxon>
        <taxon>Ascomycota</taxon>
        <taxon>Pezizomycotina</taxon>
        <taxon>Dothideomycetes</taxon>
        <taxon>Pleosporomycetidae</taxon>
        <taxon>Pleosporales</taxon>
        <taxon>Massarineae</taxon>
        <taxon>Lentitheciaceae</taxon>
        <taxon>Lentithecium</taxon>
    </lineage>
</organism>
<evidence type="ECO:0000259" key="2">
    <source>
        <dbReference type="PROSITE" id="PS50090"/>
    </source>
</evidence>
<gene>
    <name evidence="3" type="ORF">K458DRAFT_86411</name>
</gene>
<feature type="region of interest" description="Disordered" evidence="1">
    <location>
        <begin position="68"/>
        <end position="104"/>
    </location>
</feature>
<accession>A0A6G1IT44</accession>
<feature type="compositionally biased region" description="Basic and acidic residues" evidence="1">
    <location>
        <begin position="364"/>
        <end position="383"/>
    </location>
</feature>
<feature type="compositionally biased region" description="Basic and acidic residues" evidence="1">
    <location>
        <begin position="392"/>
        <end position="408"/>
    </location>
</feature>
<evidence type="ECO:0000313" key="3">
    <source>
        <dbReference type="EMBL" id="KAF2681111.1"/>
    </source>
</evidence>
<feature type="region of interest" description="Disordered" evidence="1">
    <location>
        <begin position="644"/>
        <end position="669"/>
    </location>
</feature>
<dbReference type="EMBL" id="MU005593">
    <property type="protein sequence ID" value="KAF2681111.1"/>
    <property type="molecule type" value="Genomic_DNA"/>
</dbReference>
<evidence type="ECO:0000313" key="4">
    <source>
        <dbReference type="Proteomes" id="UP000799291"/>
    </source>
</evidence>
<dbReference type="SUPFAM" id="SSF46689">
    <property type="entry name" value="Homeodomain-like"/>
    <property type="match status" value="1"/>
</dbReference>
<feature type="compositionally biased region" description="Basic and acidic residues" evidence="1">
    <location>
        <begin position="321"/>
        <end position="336"/>
    </location>
</feature>
<feature type="compositionally biased region" description="Basic residues" evidence="1">
    <location>
        <begin position="471"/>
        <end position="488"/>
    </location>
</feature>
<proteinExistence type="predicted"/>
<dbReference type="AlphaFoldDB" id="A0A6G1IT44"/>
<feature type="compositionally biased region" description="Pro residues" evidence="1">
    <location>
        <begin position="344"/>
        <end position="354"/>
    </location>
</feature>
<dbReference type="CDD" id="cd00167">
    <property type="entry name" value="SANT"/>
    <property type="match status" value="1"/>
</dbReference>
<feature type="domain" description="Myb-like" evidence="2">
    <location>
        <begin position="672"/>
        <end position="722"/>
    </location>
</feature>
<evidence type="ECO:0000256" key="1">
    <source>
        <dbReference type="SAM" id="MobiDB-lite"/>
    </source>
</evidence>
<feature type="compositionally biased region" description="Low complexity" evidence="1">
    <location>
        <begin position="83"/>
        <end position="93"/>
    </location>
</feature>
<dbReference type="Proteomes" id="UP000799291">
    <property type="component" value="Unassembled WGS sequence"/>
</dbReference>
<feature type="compositionally biased region" description="Polar residues" evidence="1">
    <location>
        <begin position="497"/>
        <end position="515"/>
    </location>
</feature>
<keyword evidence="4" id="KW-1185">Reference proteome</keyword>
<protein>
    <recommendedName>
        <fullName evidence="2">Myb-like domain-containing protein</fullName>
    </recommendedName>
</protein>
<sequence length="725" mass="80762">MWHLCNHFLLGGRRRQRHINQQSRSEIELLLQHFSRPKKLAVRYDKMAFSCSTSFVAPPISTKFVTYVPPTSKPKPKPKPTPKAKSMATTKTAGHSRSGIDSKDNGEWFHIDDDFTMPDSNASRPTLYEATNASHSMGYGDDRSLIVTNQRNPTSTGLVDAFTGFRGGCELENPEHDQFGEESLDKGQPDHPACVAERDPAMIRLLSGVSREFPLIVEGDAAEGHHSETGVKPSNVASDFQESDYRASAGNEEYVAVQYSDLNTDEVRAFSMEEIESVRPNRPLAQDEPLFGDGDVTDRPSTTRKRARLDTPNVTPDPELEDPHSSKRRGPVERLVESLVRNPVPMPKSTPLPTPSGSVSHSRASTERSLRSLDSDGKHDGARSPRSSPSDFHTEDDSGYSEHSRRESQGLLHSSRGPVSSLEGIVGEQYIDSNSERRGENGECSGGEFGESHGELNQDDELFPRSSTKTSQRRKRSNRPPKEKKHLPLRTTLGRRCSSTMPTRASRQGTSSQPQLLYRPSMDNRSRSCSPQPPSPGTKAGDETSINHKPNVDMPYQITDLTLCAVPNGLSIVTAVVRYPDLKWPLDPAAALSPKFLGENGKVIRTTQLSPDSWMLLGYRYDDSASVPCTGRSLNANWMSNSHSDAANHETTSLDDDWDGKSGKGEEGIETYSKQTRIPWLESDEMRLLSFRDTQGMEWKEIYKRFPDRTPGAVKLRYYMVRKKD</sequence>